<dbReference type="RefSeq" id="WP_213889698.1">
    <property type="nucleotide sequence ID" value="NZ_JAGFNU010000007.1"/>
</dbReference>
<dbReference type="NCBIfam" id="TIGR02786">
    <property type="entry name" value="addB_alphas"/>
    <property type="match status" value="1"/>
</dbReference>
<dbReference type="InterPro" id="IPR014153">
    <property type="entry name" value="Ds_break_AddB"/>
</dbReference>
<reference evidence="2 3" key="1">
    <citation type="submission" date="2024-09" db="EMBL/GenBank/DDBJ databases">
        <authorList>
            <person name="Sun Q."/>
            <person name="Mori K."/>
        </authorList>
    </citation>
    <scope>NUCLEOTIDE SEQUENCE [LARGE SCALE GENOMIC DNA]</scope>
    <source>
        <strain evidence="2 3">CECT 8726</strain>
    </source>
</reference>
<feature type="domain" description="PD-(D/E)XK endonuclease-like" evidence="1">
    <location>
        <begin position="714"/>
        <end position="934"/>
    </location>
</feature>
<dbReference type="InterPro" id="IPR011604">
    <property type="entry name" value="PDDEXK-like_dom_sf"/>
</dbReference>
<dbReference type="InterPro" id="IPR011335">
    <property type="entry name" value="Restrct_endonuc-II-like"/>
</dbReference>
<keyword evidence="3" id="KW-1185">Reference proteome</keyword>
<dbReference type="EMBL" id="JBHMEA010000051">
    <property type="protein sequence ID" value="MFB9233797.1"/>
    <property type="molecule type" value="Genomic_DNA"/>
</dbReference>
<dbReference type="Pfam" id="PF12705">
    <property type="entry name" value="PDDEXK_1"/>
    <property type="match status" value="1"/>
</dbReference>
<sequence>MFDPCEKARIFGLPPGADFAKALVHGLLDRTQGMPPENVARVEVFVNTRRMQRRVRDLFDSGPALLLPRLRLVTDLGQDAAMADLPPAVPPLRRRLELSQLVAQLLKQQPDLAPRSAVFDLADSLAALMDEMQGEGVSPEKIAELDVTDQSGHWERALKFVSLIQRFFQDEFEKAPDSEARQRMVIERLVSRWADSPPDHPVIVAGSTGSRGATHLLMQAVARLPQGALVLPGFDFDMPASVWTSLDNALTTEDHPQYRFAKLMNSLDLGPGDVLKWSDTPVPSPPRNRLVSLALRPAPVTDQWMTEGRTLTDVGKSTESISLIEAPSSRLEAVAIALRLRKAAEDGETAALISPDRQLTRQVTAALDQWRIEPDDSAGRPLHLSAPGRFLRHVSNLFGQKLTSESLLTLLKHPLSYTGAENRGLHLLWTRELELSLRRYGPPFPTPADLTGWAELRADDGRLDWTKWLGEMLGGLEQVSERPLSDHLRHHLQIAEQLAAGPVVEGAGTLWDKPAGKAALAAVQELEREASAGGILSPADYNALFLAILKRVEVRDPSRPHSNIMIWGTLEARVQGADLVILGGLNDGVWPEQPAPDPWLNRKMRQDAGLLLPERRIGLSAHDFQQAIAAKEVWLTRAIRDAEAETVPSRWVNRLVNLLNGLTEQGGKEAYSDMEQRGQFWLDMAEALSTPKVSVPAENRPSPYPPTNQRPRKLSVTRIKTLIRDPYAVYAQYVLRLKPLDPIKQTPDAPLRGTVLHKVMEQFLSKSASTREELLHIADQVLLEDAPWPAARRIWWAKLARVADWFIAGEQARRAISTPIKTELLGSVSLAEQGFTLTAKADRFDRAADGSVYIIDYKTGAPPSAEEQTYFDKQLLLEAAMVERGGFSEIGSAHVAGATYIGLGSSPKEVHAPLDDPGLDQVWQEFDALIRAYSGPKQGYTSRRAMAKMRFGGDFDHLARFGEWDETQEPAPKEMP</sequence>
<accession>A0ABV5JK21</accession>
<gene>
    <name evidence="2" type="primary">addB</name>
    <name evidence="2" type="ORF">ACFFUT_18540</name>
</gene>
<evidence type="ECO:0000313" key="2">
    <source>
        <dbReference type="EMBL" id="MFB9233797.1"/>
    </source>
</evidence>
<evidence type="ECO:0000259" key="1">
    <source>
        <dbReference type="Pfam" id="PF12705"/>
    </source>
</evidence>
<dbReference type="InterPro" id="IPR038726">
    <property type="entry name" value="PDDEXK_AddAB-type"/>
</dbReference>
<dbReference type="Gene3D" id="3.90.320.10">
    <property type="match status" value="1"/>
</dbReference>
<dbReference type="SUPFAM" id="SSF52540">
    <property type="entry name" value="P-loop containing nucleoside triphosphate hydrolases"/>
    <property type="match status" value="1"/>
</dbReference>
<comment type="caution">
    <text evidence="2">The sequence shown here is derived from an EMBL/GenBank/DDBJ whole genome shotgun (WGS) entry which is preliminary data.</text>
</comment>
<protein>
    <submittedName>
        <fullName evidence="2">Double-strand break repair protein AddB</fullName>
    </submittedName>
</protein>
<name>A0ABV5JK21_9RHOB</name>
<evidence type="ECO:0000313" key="3">
    <source>
        <dbReference type="Proteomes" id="UP001589683"/>
    </source>
</evidence>
<dbReference type="Proteomes" id="UP001589683">
    <property type="component" value="Unassembled WGS sequence"/>
</dbReference>
<dbReference type="InterPro" id="IPR027417">
    <property type="entry name" value="P-loop_NTPase"/>
</dbReference>
<organism evidence="2 3">
    <name type="scientific">Pseudohalocynthiibacter aestuariivivens</name>
    <dbReference type="NCBI Taxonomy" id="1591409"/>
    <lineage>
        <taxon>Bacteria</taxon>
        <taxon>Pseudomonadati</taxon>
        <taxon>Pseudomonadota</taxon>
        <taxon>Alphaproteobacteria</taxon>
        <taxon>Rhodobacterales</taxon>
        <taxon>Paracoccaceae</taxon>
        <taxon>Pseudohalocynthiibacter</taxon>
    </lineage>
</organism>
<dbReference type="SUPFAM" id="SSF52980">
    <property type="entry name" value="Restriction endonuclease-like"/>
    <property type="match status" value="1"/>
</dbReference>
<proteinExistence type="predicted"/>